<evidence type="ECO:0000313" key="4">
    <source>
        <dbReference type="RefSeq" id="XP_050554422.1"/>
    </source>
</evidence>
<feature type="compositionally biased region" description="Low complexity" evidence="1">
    <location>
        <begin position="66"/>
        <end position="82"/>
    </location>
</feature>
<feature type="compositionally biased region" description="Basic residues" evidence="1">
    <location>
        <begin position="123"/>
        <end position="135"/>
    </location>
</feature>
<evidence type="ECO:0000256" key="2">
    <source>
        <dbReference type="SAM" id="SignalP"/>
    </source>
</evidence>
<organism evidence="3 4">
    <name type="scientific">Spodoptera frugiperda</name>
    <name type="common">Fall armyworm</name>
    <dbReference type="NCBI Taxonomy" id="7108"/>
    <lineage>
        <taxon>Eukaryota</taxon>
        <taxon>Metazoa</taxon>
        <taxon>Ecdysozoa</taxon>
        <taxon>Arthropoda</taxon>
        <taxon>Hexapoda</taxon>
        <taxon>Insecta</taxon>
        <taxon>Pterygota</taxon>
        <taxon>Neoptera</taxon>
        <taxon>Endopterygota</taxon>
        <taxon>Lepidoptera</taxon>
        <taxon>Glossata</taxon>
        <taxon>Ditrysia</taxon>
        <taxon>Noctuoidea</taxon>
        <taxon>Noctuidae</taxon>
        <taxon>Amphipyrinae</taxon>
        <taxon>Spodoptera</taxon>
    </lineage>
</organism>
<dbReference type="RefSeq" id="XP_050554423.1">
    <property type="nucleotide sequence ID" value="XM_050698466.1"/>
</dbReference>
<keyword evidence="2" id="KW-0732">Signal</keyword>
<feature type="chain" id="PRO_5044700636" evidence="2">
    <location>
        <begin position="17"/>
        <end position="166"/>
    </location>
</feature>
<evidence type="ECO:0000313" key="3">
    <source>
        <dbReference type="Proteomes" id="UP000829999"/>
    </source>
</evidence>
<dbReference type="RefSeq" id="XP_050554422.1">
    <property type="nucleotide sequence ID" value="XM_050698465.1"/>
</dbReference>
<name>A0A9R0DVK2_SPOFR</name>
<dbReference type="AlphaFoldDB" id="A0A9R0DVK2"/>
<dbReference type="Proteomes" id="UP000829999">
    <property type="component" value="Chromosome 14"/>
</dbReference>
<evidence type="ECO:0000256" key="1">
    <source>
        <dbReference type="SAM" id="MobiDB-lite"/>
    </source>
</evidence>
<accession>A0A9R0DVK2</accession>
<gene>
    <name evidence="4 5" type="primary">LOC118279362</name>
</gene>
<keyword evidence="3" id="KW-1185">Reference proteome</keyword>
<feature type="region of interest" description="Disordered" evidence="1">
    <location>
        <begin position="66"/>
        <end position="135"/>
    </location>
</feature>
<reference evidence="4 5" key="1">
    <citation type="submission" date="2025-04" db="UniProtKB">
        <authorList>
            <consortium name="RefSeq"/>
        </authorList>
    </citation>
    <scope>IDENTIFICATION</scope>
    <source>
        <tissue evidence="4 5">Whole larval tissue</tissue>
    </source>
</reference>
<dbReference type="GeneID" id="118279362"/>
<evidence type="ECO:0000313" key="5">
    <source>
        <dbReference type="RefSeq" id="XP_050554423.1"/>
    </source>
</evidence>
<feature type="signal peptide" evidence="2">
    <location>
        <begin position="1"/>
        <end position="16"/>
    </location>
</feature>
<sequence length="166" mass="19395">MKILIFISLYVVFASASQELEVPTENNVAKKDDKTTNLLLTPPVDDVSKPPNVSVETTTAKPLTSSTIIPVTSTSPASTTTKAKGKTIRHRKPSHKRPRYRHKGSKDHMRPKPRLPKGPVDLRHRRPKYHHYTRQHRKPVYRVPKEIKPYNRHKRINRRRDNDYYY</sequence>
<feature type="compositionally biased region" description="Basic residues" evidence="1">
    <location>
        <begin position="83"/>
        <end position="115"/>
    </location>
</feature>
<proteinExistence type="predicted"/>
<protein>
    <submittedName>
        <fullName evidence="4 5">Uncharacterized protein LOC118279362 isoform X2</fullName>
    </submittedName>
</protein>